<comment type="caution">
    <text evidence="1">The sequence shown here is derived from an EMBL/GenBank/DDBJ whole genome shotgun (WGS) entry which is preliminary data.</text>
</comment>
<dbReference type="RefSeq" id="WP_039304665.1">
    <property type="nucleotide sequence ID" value="NZ_JBANBW010000054.1"/>
</dbReference>
<dbReference type="PANTHER" id="PTHR37310:SF1">
    <property type="entry name" value="CYTOPLASMIC PROTEIN"/>
    <property type="match status" value="1"/>
</dbReference>
<dbReference type="PANTHER" id="PTHR37310">
    <property type="entry name" value="CYTOPLASMIC PROTEIN-RELATED"/>
    <property type="match status" value="1"/>
</dbReference>
<dbReference type="InterPro" id="IPR044543">
    <property type="entry name" value="YHJQ-like"/>
</dbReference>
<evidence type="ECO:0000313" key="2">
    <source>
        <dbReference type="Proteomes" id="UP000596857"/>
    </source>
</evidence>
<organism evidence="1 2">
    <name type="scientific">Paenibacillus phytohabitans</name>
    <dbReference type="NCBI Taxonomy" id="2654978"/>
    <lineage>
        <taxon>Bacteria</taxon>
        <taxon>Bacillati</taxon>
        <taxon>Bacillota</taxon>
        <taxon>Bacilli</taxon>
        <taxon>Bacillales</taxon>
        <taxon>Paenibacillaceae</taxon>
        <taxon>Paenibacillus</taxon>
    </lineage>
</organism>
<dbReference type="CDD" id="cd08026">
    <property type="entry name" value="DUF326"/>
    <property type="match status" value="1"/>
</dbReference>
<dbReference type="Proteomes" id="UP000596857">
    <property type="component" value="Unassembled WGS sequence"/>
</dbReference>
<keyword evidence="2" id="KW-1185">Reference proteome</keyword>
<gene>
    <name evidence="1" type="ORF">GC101_02660</name>
</gene>
<reference evidence="1 2" key="1">
    <citation type="submission" date="2019-10" db="EMBL/GenBank/DDBJ databases">
        <title>Description of Paenibacillus terricola sp. nov.</title>
        <authorList>
            <person name="Carlier A."/>
            <person name="Qi S."/>
        </authorList>
    </citation>
    <scope>NUCLEOTIDE SEQUENCE [LARGE SCALE GENOMIC DNA]</scope>
    <source>
        <strain evidence="1 2">LMG 31459</strain>
    </source>
</reference>
<dbReference type="Gene3D" id="1.20.1270.360">
    <property type="match status" value="1"/>
</dbReference>
<evidence type="ECO:0000313" key="1">
    <source>
        <dbReference type="EMBL" id="NOU77774.1"/>
    </source>
</evidence>
<dbReference type="Pfam" id="PF03860">
    <property type="entry name" value="Csp"/>
    <property type="match status" value="1"/>
</dbReference>
<accession>A0ABX1YB87</accession>
<dbReference type="EMBL" id="WHOB01000016">
    <property type="protein sequence ID" value="NOU77774.1"/>
    <property type="molecule type" value="Genomic_DNA"/>
</dbReference>
<proteinExistence type="predicted"/>
<protein>
    <submittedName>
        <fullName evidence="1">Four-helix bundle copper-binding protein</fullName>
    </submittedName>
</protein>
<dbReference type="InterPro" id="IPR005560">
    <property type="entry name" value="Csp_YhjQ"/>
</dbReference>
<sequence length="115" mass="12965">MTRIQYQECIDACMKCMDACNYSYVSSLKEYDLAALRETIQLDRECADMCSFAIQAMTRQSPFVVEILRLCADICERCADASSRHEHIHCQKCIDACRSAAMACRLVSGAVEVYA</sequence>
<name>A0ABX1YB87_9BACL</name>